<evidence type="ECO:0000313" key="4">
    <source>
        <dbReference type="EMBL" id="EJK69112.1"/>
    </source>
</evidence>
<evidence type="ECO:0000313" key="5">
    <source>
        <dbReference type="Proteomes" id="UP000266841"/>
    </source>
</evidence>
<feature type="signal peptide" evidence="3">
    <location>
        <begin position="1"/>
        <end position="20"/>
    </location>
</feature>
<keyword evidence="2" id="KW-0472">Membrane</keyword>
<feature type="transmembrane region" description="Helical" evidence="2">
    <location>
        <begin position="253"/>
        <end position="271"/>
    </location>
</feature>
<keyword evidence="3" id="KW-0732">Signal</keyword>
<gene>
    <name evidence="4" type="ORF">THAOC_09667</name>
</gene>
<name>K0TF15_THAOC</name>
<dbReference type="EMBL" id="AGNL01010443">
    <property type="protein sequence ID" value="EJK69112.1"/>
    <property type="molecule type" value="Genomic_DNA"/>
</dbReference>
<organism evidence="4 5">
    <name type="scientific">Thalassiosira oceanica</name>
    <name type="common">Marine diatom</name>
    <dbReference type="NCBI Taxonomy" id="159749"/>
    <lineage>
        <taxon>Eukaryota</taxon>
        <taxon>Sar</taxon>
        <taxon>Stramenopiles</taxon>
        <taxon>Ochrophyta</taxon>
        <taxon>Bacillariophyta</taxon>
        <taxon>Coscinodiscophyceae</taxon>
        <taxon>Thalassiosirophycidae</taxon>
        <taxon>Thalassiosirales</taxon>
        <taxon>Thalassiosiraceae</taxon>
        <taxon>Thalassiosira</taxon>
    </lineage>
</organism>
<keyword evidence="5" id="KW-1185">Reference proteome</keyword>
<dbReference type="Proteomes" id="UP000266841">
    <property type="component" value="Unassembled WGS sequence"/>
</dbReference>
<feature type="region of interest" description="Disordered" evidence="1">
    <location>
        <begin position="60"/>
        <end position="84"/>
    </location>
</feature>
<evidence type="ECO:0000256" key="1">
    <source>
        <dbReference type="SAM" id="MobiDB-lite"/>
    </source>
</evidence>
<evidence type="ECO:0000256" key="2">
    <source>
        <dbReference type="SAM" id="Phobius"/>
    </source>
</evidence>
<keyword evidence="2" id="KW-1133">Transmembrane helix</keyword>
<feature type="chain" id="PRO_5003840986" evidence="3">
    <location>
        <begin position="21"/>
        <end position="485"/>
    </location>
</feature>
<sequence length="485" mass="52539">MFKSLLLAVLLPLTLATAFAFQDPPAIPRSRRARDGVIVAAGKANDAAVRLTAIGGNNSDESLSVRRGGGAATDGGARQQRRPGRRSQIVPIAVSLVIGFFSLLEIAESLREEFEFAVGHAHGIFLLSALRLSRGLAILQTETEELAEAVEKLRGDGESSPDGGGNGPIRRWKRSIARFFVSRSVGIAACILAIVASMIEVIDDMKPGAHHGSAFLALSELNYQAGRLTGIEGAGRDDGEETRTPERRLMSSLRAFVGPLLFVAAAAVSAMEVYEDTRPGAHHGVAILACAELVENLNRSEAFVFPYALIALVAICVVFPSDVLGPHKAPLRQNGRHVFHVRREVPVAEAPDPEAFPQSIAVADEELNSPTTRHRLANVLFGCLVASKDVVPVIAHGHEVVHRFAARHVQLWHNRRVNVLEEKDPPALKRVHVPSPRPGPHAISHWGSLYPTTSNFWFPDLSNRTPQNQFHPASSPREVSQVDKL</sequence>
<keyword evidence="2" id="KW-0812">Transmembrane</keyword>
<dbReference type="OrthoDB" id="49291at2759"/>
<accession>K0TF15</accession>
<evidence type="ECO:0000256" key="3">
    <source>
        <dbReference type="SAM" id="SignalP"/>
    </source>
</evidence>
<dbReference type="AlphaFoldDB" id="K0TF15"/>
<proteinExistence type="predicted"/>
<comment type="caution">
    <text evidence="4">The sequence shown here is derived from an EMBL/GenBank/DDBJ whole genome shotgun (WGS) entry which is preliminary data.</text>
</comment>
<reference evidence="4 5" key="1">
    <citation type="journal article" date="2012" name="Genome Biol.">
        <title>Genome and low-iron response of an oceanic diatom adapted to chronic iron limitation.</title>
        <authorList>
            <person name="Lommer M."/>
            <person name="Specht M."/>
            <person name="Roy A.S."/>
            <person name="Kraemer L."/>
            <person name="Andreson R."/>
            <person name="Gutowska M.A."/>
            <person name="Wolf J."/>
            <person name="Bergner S.V."/>
            <person name="Schilhabel M.B."/>
            <person name="Klostermeier U.C."/>
            <person name="Beiko R.G."/>
            <person name="Rosenstiel P."/>
            <person name="Hippler M."/>
            <person name="Laroche J."/>
        </authorList>
    </citation>
    <scope>NUCLEOTIDE SEQUENCE [LARGE SCALE GENOMIC DNA]</scope>
    <source>
        <strain evidence="4 5">CCMP1005</strain>
    </source>
</reference>
<protein>
    <submittedName>
        <fullName evidence="4">Uncharacterized protein</fullName>
    </submittedName>
</protein>
<feature type="transmembrane region" description="Helical" evidence="2">
    <location>
        <begin position="180"/>
        <end position="202"/>
    </location>
</feature>
<feature type="transmembrane region" description="Helical" evidence="2">
    <location>
        <begin position="304"/>
        <end position="324"/>
    </location>
</feature>